<keyword evidence="4" id="KW-0560">Oxidoreductase</keyword>
<feature type="domain" description="Pyrroline-5-carboxylate reductase catalytic N-terminal" evidence="2">
    <location>
        <begin position="9"/>
        <end position="101"/>
    </location>
</feature>
<evidence type="ECO:0000313" key="5">
    <source>
        <dbReference type="Proteomes" id="UP000620262"/>
    </source>
</evidence>
<evidence type="ECO:0000259" key="3">
    <source>
        <dbReference type="Pfam" id="PF14748"/>
    </source>
</evidence>
<dbReference type="NCBIfam" id="NF005063">
    <property type="entry name" value="PRK06476.1"/>
    <property type="match status" value="1"/>
</dbReference>
<dbReference type="PANTHER" id="PTHR11645">
    <property type="entry name" value="PYRROLINE-5-CARBOXYLATE REDUCTASE"/>
    <property type="match status" value="1"/>
</dbReference>
<dbReference type="Pfam" id="PF14748">
    <property type="entry name" value="P5CR_dimer"/>
    <property type="match status" value="1"/>
</dbReference>
<dbReference type="PIRSF" id="PIRSF000193">
    <property type="entry name" value="Pyrrol-5-carb_rd"/>
    <property type="match status" value="1"/>
</dbReference>
<organism evidence="4 5">
    <name type="scientific">Rhizobium viscosum</name>
    <name type="common">Arthrobacter viscosus</name>
    <dbReference type="NCBI Taxonomy" id="1673"/>
    <lineage>
        <taxon>Bacteria</taxon>
        <taxon>Pseudomonadati</taxon>
        <taxon>Pseudomonadota</taxon>
        <taxon>Alphaproteobacteria</taxon>
        <taxon>Hyphomicrobiales</taxon>
        <taxon>Rhizobiaceae</taxon>
        <taxon>Rhizobium/Agrobacterium group</taxon>
        <taxon>Rhizobium</taxon>
    </lineage>
</organism>
<proteinExistence type="inferred from homology"/>
<reference evidence="4 5" key="1">
    <citation type="submission" date="2020-10" db="EMBL/GenBank/DDBJ databases">
        <title>Sequencing the genomes of 1000 actinobacteria strains.</title>
        <authorList>
            <person name="Klenk H.-P."/>
        </authorList>
    </citation>
    <scope>NUCLEOTIDE SEQUENCE [LARGE SCALE GENOMIC DNA]</scope>
    <source>
        <strain evidence="4 5">DSM 7307</strain>
    </source>
</reference>
<dbReference type="PANTHER" id="PTHR11645:SF13">
    <property type="entry name" value="PYRROLINE-5-CARBOXYLATE REDUCTASE CATALYTIC N-TERMINAL DOMAIN-CONTAINING PROTEIN"/>
    <property type="match status" value="1"/>
</dbReference>
<dbReference type="EMBL" id="JADBEC010000001">
    <property type="protein sequence ID" value="MBE1504184.1"/>
    <property type="molecule type" value="Genomic_DNA"/>
</dbReference>
<evidence type="ECO:0000259" key="2">
    <source>
        <dbReference type="Pfam" id="PF03807"/>
    </source>
</evidence>
<dbReference type="InterPro" id="IPR036291">
    <property type="entry name" value="NAD(P)-bd_dom_sf"/>
</dbReference>
<evidence type="ECO:0000256" key="1">
    <source>
        <dbReference type="ARBA" id="ARBA00005525"/>
    </source>
</evidence>
<gene>
    <name evidence="4" type="ORF">H4W29_001365</name>
</gene>
<dbReference type="GO" id="GO:0004735">
    <property type="term" value="F:pyrroline-5-carboxylate reductase activity"/>
    <property type="evidence" value="ECO:0007669"/>
    <property type="project" value="UniProtKB-EC"/>
</dbReference>
<accession>A0ABR9ILZ2</accession>
<sequence>MEIDPKRMTIGFVGTGTITDAVVTGLGKTAFRDTPIVLSPRSASVAARLAEANRNVSIALGNQDVLDRSDLVFLAVRPQIAEEVIRSLRFRPGHHVISFVAATPMDQLLAWIDEPVRLSLAIPLPFVADLQGATAIYPPDEVSHALFSALGTAIQVEDKQEFELLAVASCLMASYFGILDATSTWLQSKGLSGTAGDAYLRQLFSGLAHAARSKPVASFDELIGEHSTKGGLNEQVLEDFREFGGTAALQKALDRILVRIRL</sequence>
<dbReference type="RefSeq" id="WP_192728249.1">
    <property type="nucleotide sequence ID" value="NZ_BAAAVL010000001.1"/>
</dbReference>
<dbReference type="EC" id="1.5.1.2" evidence="4"/>
<feature type="domain" description="Pyrroline-5-carboxylate reductase dimerisation" evidence="3">
    <location>
        <begin position="165"/>
        <end position="259"/>
    </location>
</feature>
<dbReference type="Pfam" id="PF03807">
    <property type="entry name" value="F420_oxidored"/>
    <property type="match status" value="1"/>
</dbReference>
<protein>
    <submittedName>
        <fullName evidence="4">Pyrroline-5-carboxylate reductase</fullName>
        <ecNumber evidence="4">1.5.1.2</ecNumber>
    </submittedName>
</protein>
<dbReference type="InterPro" id="IPR000304">
    <property type="entry name" value="Pyrroline-COOH_reductase"/>
</dbReference>
<dbReference type="InterPro" id="IPR029036">
    <property type="entry name" value="P5CR_dimer"/>
</dbReference>
<comment type="caution">
    <text evidence="4">The sequence shown here is derived from an EMBL/GenBank/DDBJ whole genome shotgun (WGS) entry which is preliminary data.</text>
</comment>
<comment type="similarity">
    <text evidence="1">Belongs to the pyrroline-5-carboxylate reductase family.</text>
</comment>
<dbReference type="Proteomes" id="UP000620262">
    <property type="component" value="Unassembled WGS sequence"/>
</dbReference>
<dbReference type="Gene3D" id="3.40.50.720">
    <property type="entry name" value="NAD(P)-binding Rossmann-like Domain"/>
    <property type="match status" value="1"/>
</dbReference>
<name>A0ABR9ILZ2_RHIVS</name>
<evidence type="ECO:0000313" key="4">
    <source>
        <dbReference type="EMBL" id="MBE1504184.1"/>
    </source>
</evidence>
<dbReference type="InterPro" id="IPR028939">
    <property type="entry name" value="P5C_Rdtase_cat_N"/>
</dbReference>
<dbReference type="SUPFAM" id="SSF51735">
    <property type="entry name" value="NAD(P)-binding Rossmann-fold domains"/>
    <property type="match status" value="1"/>
</dbReference>
<keyword evidence="5" id="KW-1185">Reference proteome</keyword>